<organism evidence="1 2">
    <name type="scientific">Mycoplasma mobile (strain ATCC 43663 / 163K / NCTC 11711)</name>
    <name type="common">Mesomycoplasma mobile</name>
    <dbReference type="NCBI Taxonomy" id="267748"/>
    <lineage>
        <taxon>Bacteria</taxon>
        <taxon>Bacillati</taxon>
        <taxon>Mycoplasmatota</taxon>
        <taxon>Mycoplasmoidales</taxon>
        <taxon>Metamycoplasmataceae</taxon>
        <taxon>Mesomycoplasma</taxon>
    </lineage>
</organism>
<proteinExistence type="predicted"/>
<evidence type="ECO:0000313" key="1">
    <source>
        <dbReference type="EMBL" id="AAT27591.1"/>
    </source>
</evidence>
<dbReference type="AlphaFoldDB" id="F8WJV7"/>
<dbReference type="NCBIfam" id="NF045859">
    <property type="entry name" value="glide_P42"/>
    <property type="match status" value="1"/>
</dbReference>
<sequence length="356" mass="42005">MTKNWNFENKENYYPNIVLFHLGDDETLQAYDLDAEIKEYIKYSRIGSNNTDEALMQKGINELFLTWLKKDKKVLNSKKFFKLNSDKLKDYLKEVDISIIISKSNDIAQINYLTALNQFIFKPLDILSFNFVLRTSNHSKKSEKVLNSSIKLLKKQTRSQMIIIEERDILASFQNLKISNLKEFISKNFIKLVDSLISPFLRVVENPYLFKKLKYQIFTNEINSNLILSSLAISRKTENRLEDSLRKVLINPIFKSSFEYSKLLLVNIKGIFLEDKHKEKIENRLKEILGHEKEIIVTYFDDRYAMDRYTQISIFAFFVEKTGHTNKTTQLQNNLLNSKEEYQTIVNNLTEEILLR</sequence>
<dbReference type="EMBL" id="AE017308">
    <property type="protein sequence ID" value="AAT27591.1"/>
    <property type="molecule type" value="Genomic_DNA"/>
</dbReference>
<dbReference type="eggNOG" id="ENOG5031ZDP">
    <property type="taxonomic scope" value="Bacteria"/>
</dbReference>
<reference evidence="1 2" key="1">
    <citation type="journal article" date="2004" name="Genome Res.">
        <title>The complete genome and proteome of Mycoplasma mobile.</title>
        <authorList>
            <person name="Jaffe J.D."/>
            <person name="Stange-Thomann N."/>
            <person name="Smith C."/>
            <person name="DeCaprio D."/>
            <person name="Fisher S."/>
            <person name="Butler J."/>
            <person name="Calvo S."/>
            <person name="Elkins T."/>
            <person name="FitzGerald M.G."/>
            <person name="Hafez N."/>
            <person name="Kodira C.D."/>
            <person name="Major J."/>
            <person name="Wang S."/>
            <person name="Wilkinson J."/>
            <person name="Nicol R."/>
            <person name="Nusbaum C."/>
            <person name="Birren B."/>
            <person name="Berg H.C."/>
            <person name="Church G.M."/>
        </authorList>
    </citation>
    <scope>NUCLEOTIDE SEQUENCE [LARGE SCALE GENOMIC DNA]</scope>
    <source>
        <strain evidence="2">ATCC 43663 / 163K / NCTC 11711</strain>
    </source>
</reference>
<gene>
    <name evidence="1" type="ordered locus">MMOB1050</name>
</gene>
<protein>
    <submittedName>
        <fullName evidence="1">p42 expressed protein</fullName>
    </submittedName>
</protein>
<dbReference type="RefSeq" id="WP_011264625.1">
    <property type="nucleotide sequence ID" value="NC_006908.1"/>
</dbReference>
<dbReference type="HOGENOM" id="CLU_778062_0_0_14"/>
<evidence type="ECO:0000313" key="2">
    <source>
        <dbReference type="Proteomes" id="UP000009072"/>
    </source>
</evidence>
<keyword evidence="2" id="KW-1185">Reference proteome</keyword>
<dbReference type="KEGG" id="mmo:MMOB1050"/>
<name>F8WJV7_MYCM1</name>
<dbReference type="STRING" id="267748.MMOB1050"/>
<dbReference type="Proteomes" id="UP000009072">
    <property type="component" value="Chromosome"/>
</dbReference>
<accession>F8WJV7</accession>